<sequence length="391" mass="44098">MERHYGLDWLRIGAFGLLIFYHVGMVFVPWDFHVKTAHPIDWVAIPMHTTNSWRLMLLFVVSGYASRALLAKSASPGSFVGSRNKRLLIPLLFGMAIIVPIQPWVELTTKHGYDGGFGWFWLHDYFRFGTFHTLLLPTWQHLWFVLYLWVYTVALAGGVWLMRGRNLQGVFDRIFGTAAILLLPVAWLLGVDLYLLPGARETHDLFSDAIAHAHYLPGFLFGFALARSEPAMAAIGRWWKAAGIAAVLSYAAVAAIELRWPGSAMPYPYGYLFASARAIQGWCAIIALIGIAERYWNHDHAWRRMLTEAVFPFYIIHQTVIVAVEWVLLPYGLPPLAEFAILVLATIAGCWAFYLVGREVGWLRPLIGLRGFIAPRHARPSPKLATAEPLS</sequence>
<dbReference type="AlphaFoldDB" id="A0A160TP80"/>
<evidence type="ECO:0000259" key="2">
    <source>
        <dbReference type="Pfam" id="PF01757"/>
    </source>
</evidence>
<feature type="transmembrane region" description="Helical" evidence="1">
    <location>
        <begin position="174"/>
        <end position="197"/>
    </location>
</feature>
<feature type="transmembrane region" description="Helical" evidence="1">
    <location>
        <begin position="87"/>
        <end position="105"/>
    </location>
</feature>
<keyword evidence="1" id="KW-0812">Transmembrane</keyword>
<dbReference type="PANTHER" id="PTHR36927">
    <property type="entry name" value="BLR4337 PROTEIN"/>
    <property type="match status" value="1"/>
</dbReference>
<reference evidence="3" key="1">
    <citation type="submission" date="2015-10" db="EMBL/GenBank/DDBJ databases">
        <authorList>
            <person name="Gilbert D.G."/>
        </authorList>
    </citation>
    <scope>NUCLEOTIDE SEQUENCE</scope>
</reference>
<feature type="transmembrane region" description="Helical" evidence="1">
    <location>
        <begin position="313"/>
        <end position="333"/>
    </location>
</feature>
<keyword evidence="1" id="KW-0472">Membrane</keyword>
<gene>
    <name evidence="3" type="ORF">MGWOODY_Smn1854</name>
</gene>
<feature type="transmembrane region" description="Helical" evidence="1">
    <location>
        <begin position="268"/>
        <end position="292"/>
    </location>
</feature>
<feature type="transmembrane region" description="Helical" evidence="1">
    <location>
        <begin position="209"/>
        <end position="226"/>
    </location>
</feature>
<feature type="transmembrane region" description="Helical" evidence="1">
    <location>
        <begin position="339"/>
        <end position="357"/>
    </location>
</feature>
<dbReference type="Pfam" id="PF01757">
    <property type="entry name" value="Acyl_transf_3"/>
    <property type="match status" value="1"/>
</dbReference>
<dbReference type="PANTHER" id="PTHR36927:SF3">
    <property type="entry name" value="GLUCANS BIOSYNTHESIS PROTEIN C"/>
    <property type="match status" value="1"/>
</dbReference>
<feature type="domain" description="Acyltransferase 3" evidence="2">
    <location>
        <begin position="5"/>
        <end position="354"/>
    </location>
</feature>
<protein>
    <recommendedName>
        <fullName evidence="2">Acyltransferase 3 domain-containing protein</fullName>
    </recommendedName>
</protein>
<dbReference type="EMBL" id="CZQE01000296">
    <property type="protein sequence ID" value="CUS45734.1"/>
    <property type="molecule type" value="Genomic_DNA"/>
</dbReference>
<feature type="transmembrane region" description="Helical" evidence="1">
    <location>
        <begin position="238"/>
        <end position="256"/>
    </location>
</feature>
<feature type="transmembrane region" description="Helical" evidence="1">
    <location>
        <begin position="52"/>
        <end position="75"/>
    </location>
</feature>
<evidence type="ECO:0000256" key="1">
    <source>
        <dbReference type="SAM" id="Phobius"/>
    </source>
</evidence>
<accession>A0A160TP80</accession>
<name>A0A160TP80_9ZZZZ</name>
<feature type="transmembrane region" description="Helical" evidence="1">
    <location>
        <begin position="12"/>
        <end position="32"/>
    </location>
</feature>
<organism evidence="3">
    <name type="scientific">hydrothermal vent metagenome</name>
    <dbReference type="NCBI Taxonomy" id="652676"/>
    <lineage>
        <taxon>unclassified sequences</taxon>
        <taxon>metagenomes</taxon>
        <taxon>ecological metagenomes</taxon>
    </lineage>
</organism>
<dbReference type="GO" id="GO:0016747">
    <property type="term" value="F:acyltransferase activity, transferring groups other than amino-acyl groups"/>
    <property type="evidence" value="ECO:0007669"/>
    <property type="project" value="InterPro"/>
</dbReference>
<dbReference type="InterPro" id="IPR002656">
    <property type="entry name" value="Acyl_transf_3_dom"/>
</dbReference>
<keyword evidence="1" id="KW-1133">Transmembrane helix</keyword>
<dbReference type="InterPro" id="IPR050623">
    <property type="entry name" value="Glucan_succinyl_AcylTrfase"/>
</dbReference>
<proteinExistence type="predicted"/>
<evidence type="ECO:0000313" key="3">
    <source>
        <dbReference type="EMBL" id="CUS45734.1"/>
    </source>
</evidence>
<feature type="transmembrane region" description="Helical" evidence="1">
    <location>
        <begin position="142"/>
        <end position="162"/>
    </location>
</feature>